<dbReference type="AlphaFoldDB" id="A0A1M7UG89"/>
<keyword evidence="2 3" id="KW-0186">Copper</keyword>
<reference evidence="8" key="1">
    <citation type="submission" date="2016-11" db="EMBL/GenBank/DDBJ databases">
        <authorList>
            <person name="Varghese N."/>
            <person name="Submissions S."/>
        </authorList>
    </citation>
    <scope>NUCLEOTIDE SEQUENCE [LARGE SCALE GENOMIC DNA]</scope>
    <source>
        <strain evidence="8">GAS401</strain>
    </source>
</reference>
<proteinExistence type="inferred from homology"/>
<evidence type="ECO:0000256" key="4">
    <source>
        <dbReference type="PIRSR" id="PIRSR603782-2"/>
    </source>
</evidence>
<sequence length="205" mass="22768">MPIRQAKTWLTIATLLAFGLPLAKAGEPPDRFTAVEMMEDLMYGRGTVGGPFTLTDQAGERRSDSDFRGKLMIVYFGYTFCPDVCPADLMAITQALDALGPEADGIQPIFITIDPRRDTKVLGEYLKAFHKSFIGLTGTPNEIRKVANAYKAFYAKLPPARDGDYAIDHTGIIYLMGRNGEYLGFMPPQTDPEKLTEILRKHLSK</sequence>
<dbReference type="Pfam" id="PF02630">
    <property type="entry name" value="SCO1-SenC"/>
    <property type="match status" value="1"/>
</dbReference>
<keyword evidence="3" id="KW-0479">Metal-binding</keyword>
<protein>
    <submittedName>
        <fullName evidence="7">Protein SCO1/2</fullName>
    </submittedName>
</protein>
<gene>
    <name evidence="7" type="ORF">SAMN05444170_4948</name>
</gene>
<feature type="binding site" evidence="3">
    <location>
        <position position="81"/>
    </location>
    <ligand>
        <name>Cu cation</name>
        <dbReference type="ChEBI" id="CHEBI:23378"/>
    </ligand>
</feature>
<dbReference type="InterPro" id="IPR013766">
    <property type="entry name" value="Thioredoxin_domain"/>
</dbReference>
<feature type="binding site" evidence="3">
    <location>
        <position position="85"/>
    </location>
    <ligand>
        <name>Cu cation</name>
        <dbReference type="ChEBI" id="CHEBI:23378"/>
    </ligand>
</feature>
<evidence type="ECO:0000256" key="5">
    <source>
        <dbReference type="SAM" id="SignalP"/>
    </source>
</evidence>
<dbReference type="PROSITE" id="PS51352">
    <property type="entry name" value="THIOREDOXIN_2"/>
    <property type="match status" value="1"/>
</dbReference>
<feature type="chain" id="PRO_5009929674" evidence="5">
    <location>
        <begin position="26"/>
        <end position="205"/>
    </location>
</feature>
<dbReference type="InterPro" id="IPR003782">
    <property type="entry name" value="SCO1/SenC"/>
</dbReference>
<dbReference type="GO" id="GO:0046872">
    <property type="term" value="F:metal ion binding"/>
    <property type="evidence" value="ECO:0007669"/>
    <property type="project" value="UniProtKB-KW"/>
</dbReference>
<keyword evidence="4" id="KW-1015">Disulfide bond</keyword>
<evidence type="ECO:0000313" key="7">
    <source>
        <dbReference type="EMBL" id="SHN81930.1"/>
    </source>
</evidence>
<name>A0A1M7UG89_9BRAD</name>
<evidence type="ECO:0000256" key="3">
    <source>
        <dbReference type="PIRSR" id="PIRSR603782-1"/>
    </source>
</evidence>
<accession>A0A1M7UG89</accession>
<dbReference type="RefSeq" id="WP_244553036.1">
    <property type="nucleotide sequence ID" value="NZ_LT670849.1"/>
</dbReference>
<comment type="similarity">
    <text evidence="1">Belongs to the SCO1/2 family.</text>
</comment>
<evidence type="ECO:0000256" key="1">
    <source>
        <dbReference type="ARBA" id="ARBA00010996"/>
    </source>
</evidence>
<feature type="binding site" evidence="3">
    <location>
        <position position="169"/>
    </location>
    <ligand>
        <name>Cu cation</name>
        <dbReference type="ChEBI" id="CHEBI:23378"/>
    </ligand>
</feature>
<dbReference type="PANTHER" id="PTHR12151:SF25">
    <property type="entry name" value="LINALOOL DEHYDRATASE_ISOMERASE DOMAIN-CONTAINING PROTEIN"/>
    <property type="match status" value="1"/>
</dbReference>
<dbReference type="CDD" id="cd02968">
    <property type="entry name" value="SCO"/>
    <property type="match status" value="1"/>
</dbReference>
<dbReference type="PANTHER" id="PTHR12151">
    <property type="entry name" value="ELECTRON TRANSPORT PROTIN SCO1/SENC FAMILY MEMBER"/>
    <property type="match status" value="1"/>
</dbReference>
<evidence type="ECO:0000259" key="6">
    <source>
        <dbReference type="PROSITE" id="PS51352"/>
    </source>
</evidence>
<feature type="domain" description="Thioredoxin" evidence="6">
    <location>
        <begin position="23"/>
        <end position="204"/>
    </location>
</feature>
<evidence type="ECO:0000256" key="2">
    <source>
        <dbReference type="ARBA" id="ARBA00023008"/>
    </source>
</evidence>
<keyword evidence="8" id="KW-1185">Reference proteome</keyword>
<dbReference type="InterPro" id="IPR036249">
    <property type="entry name" value="Thioredoxin-like_sf"/>
</dbReference>
<keyword evidence="5" id="KW-0732">Signal</keyword>
<dbReference type="SUPFAM" id="SSF52833">
    <property type="entry name" value="Thioredoxin-like"/>
    <property type="match status" value="1"/>
</dbReference>
<dbReference type="Gene3D" id="3.40.30.10">
    <property type="entry name" value="Glutaredoxin"/>
    <property type="match status" value="1"/>
</dbReference>
<evidence type="ECO:0000313" key="8">
    <source>
        <dbReference type="Proteomes" id="UP000184096"/>
    </source>
</evidence>
<organism evidence="7 8">
    <name type="scientific">Bradyrhizobium erythrophlei</name>
    <dbReference type="NCBI Taxonomy" id="1437360"/>
    <lineage>
        <taxon>Bacteria</taxon>
        <taxon>Pseudomonadati</taxon>
        <taxon>Pseudomonadota</taxon>
        <taxon>Alphaproteobacteria</taxon>
        <taxon>Hyphomicrobiales</taxon>
        <taxon>Nitrobacteraceae</taxon>
        <taxon>Bradyrhizobium</taxon>
    </lineage>
</organism>
<dbReference type="FunFam" id="3.40.30.10:FF:000013">
    <property type="entry name" value="Blast:Protein SCO1 homolog, mitochondrial"/>
    <property type="match status" value="1"/>
</dbReference>
<feature type="signal peptide" evidence="5">
    <location>
        <begin position="1"/>
        <end position="25"/>
    </location>
</feature>
<feature type="disulfide bond" description="Redox-active" evidence="4">
    <location>
        <begin position="81"/>
        <end position="85"/>
    </location>
</feature>
<dbReference type="EMBL" id="LT670849">
    <property type="protein sequence ID" value="SHN81930.1"/>
    <property type="molecule type" value="Genomic_DNA"/>
</dbReference>
<dbReference type="Proteomes" id="UP000184096">
    <property type="component" value="Chromosome I"/>
</dbReference>